<dbReference type="AlphaFoldDB" id="A0A0C9N2W4"/>
<dbReference type="Proteomes" id="UP000032025">
    <property type="component" value="Unassembled WGS sequence"/>
</dbReference>
<protein>
    <submittedName>
        <fullName evidence="2">DNA, contig: SP630</fullName>
    </submittedName>
</protein>
<evidence type="ECO:0000313" key="3">
    <source>
        <dbReference type="Proteomes" id="UP000032025"/>
    </source>
</evidence>
<comment type="caution">
    <text evidence="2">The sequence shown here is derived from an EMBL/GenBank/DDBJ whole genome shotgun (WGS) entry which is preliminary data.</text>
</comment>
<keyword evidence="3" id="KW-1185">Reference proteome</keyword>
<evidence type="ECO:0000313" key="2">
    <source>
        <dbReference type="EMBL" id="GAN13909.1"/>
    </source>
</evidence>
<evidence type="ECO:0000256" key="1">
    <source>
        <dbReference type="SAM" id="MobiDB-lite"/>
    </source>
</evidence>
<feature type="region of interest" description="Disordered" evidence="1">
    <location>
        <begin position="1"/>
        <end position="21"/>
    </location>
</feature>
<proteinExistence type="predicted"/>
<sequence>MTAMGRIEHAPAPATRCRPRPADGGGRLARVLTAHAARAGCAVTLDILTVEPWSSATFAGTIATLSLTASPGAALSRWLAELADADLPMGRDLIADIAVEALPDGHRLRVLVCTDAMDG</sequence>
<organism evidence="2 3">
    <name type="scientific">Sphingomonas paucimobilis NBRC 13935</name>
    <dbReference type="NCBI Taxonomy" id="1219050"/>
    <lineage>
        <taxon>Bacteria</taxon>
        <taxon>Pseudomonadati</taxon>
        <taxon>Pseudomonadota</taxon>
        <taxon>Alphaproteobacteria</taxon>
        <taxon>Sphingomonadales</taxon>
        <taxon>Sphingomonadaceae</taxon>
        <taxon>Sphingomonas</taxon>
    </lineage>
</organism>
<dbReference type="GeneID" id="78528920"/>
<accession>A0A0C9N2W4</accession>
<gene>
    <name evidence="2" type="ORF">SP6_30_00490</name>
</gene>
<reference evidence="2 3" key="1">
    <citation type="submission" date="2014-08" db="EMBL/GenBank/DDBJ databases">
        <title>Whole genome shotgun sequence of Sphingomonas paucimobilis NBRC 13935.</title>
        <authorList>
            <person name="Hosoyama A."/>
            <person name="Hashimoto M."/>
            <person name="Hosoyama Y."/>
            <person name="Noguchi M."/>
            <person name="Uohara A."/>
            <person name="Ohji S."/>
            <person name="Katano-Makiyama Y."/>
            <person name="Ichikawa N."/>
            <person name="Kimura A."/>
            <person name="Yamazoe A."/>
            <person name="Fujita N."/>
        </authorList>
    </citation>
    <scope>NUCLEOTIDE SEQUENCE [LARGE SCALE GENOMIC DNA]</scope>
    <source>
        <strain evidence="2 3">NBRC 13935</strain>
    </source>
</reference>
<dbReference type="EMBL" id="BBJS01000030">
    <property type="protein sequence ID" value="GAN13909.1"/>
    <property type="molecule type" value="Genomic_DNA"/>
</dbReference>
<name>A0A0C9N2W4_SPHPI</name>
<dbReference type="RefSeq" id="WP_007405788.1">
    <property type="nucleotide sequence ID" value="NZ_BBJS01000030.1"/>
</dbReference>